<dbReference type="PRINTS" id="PR00125">
    <property type="entry name" value="ATPASEDELTA"/>
</dbReference>
<accession>A0ABZ0IP21</accession>
<keyword evidence="2 7" id="KW-0813">Transport</keyword>
<gene>
    <name evidence="7 8" type="primary">atpH</name>
    <name evidence="8" type="ORF">RT717_22950</name>
</gene>
<evidence type="ECO:0000256" key="2">
    <source>
        <dbReference type="ARBA" id="ARBA00022448"/>
    </source>
</evidence>
<dbReference type="SUPFAM" id="SSF47928">
    <property type="entry name" value="N-terminal domain of the delta subunit of the F1F0-ATP synthase"/>
    <property type="match status" value="1"/>
</dbReference>
<sequence length="185" mass="21432">MSEFRIATRYAKSLLELAEEKGVLDKVNEDMIAFDHLCKANRDFALMLKNPIIQHHRKLAILKKIFAGKVHDLTLSIFDIITRKNREFILPMLASEFTHQYNVRKGISEATVTTNFALTPDLRKEFMRLLKEITKKEIELTEKVDKEMLGGYIIKVGDLQLDDSVDSRLKDLKTKLISSSYIKKF</sequence>
<organism evidence="8 9">
    <name type="scientific">Imperialibacter roseus</name>
    <dbReference type="NCBI Taxonomy" id="1324217"/>
    <lineage>
        <taxon>Bacteria</taxon>
        <taxon>Pseudomonadati</taxon>
        <taxon>Bacteroidota</taxon>
        <taxon>Cytophagia</taxon>
        <taxon>Cytophagales</taxon>
        <taxon>Flammeovirgaceae</taxon>
        <taxon>Imperialibacter</taxon>
    </lineage>
</organism>
<dbReference type="EMBL" id="CP136051">
    <property type="protein sequence ID" value="WOK05939.1"/>
    <property type="molecule type" value="Genomic_DNA"/>
</dbReference>
<comment type="function">
    <text evidence="7">F(1)F(0) ATP synthase produces ATP from ADP in the presence of a proton or sodium gradient. F-type ATPases consist of two structural domains, F(1) containing the extramembraneous catalytic core and F(0) containing the membrane proton channel, linked together by a central stalk and a peripheral stalk. During catalysis, ATP synthesis in the catalytic domain of F(1) is coupled via a rotary mechanism of the central stalk subunits to proton translocation.</text>
</comment>
<evidence type="ECO:0000313" key="8">
    <source>
        <dbReference type="EMBL" id="WOK05939.1"/>
    </source>
</evidence>
<dbReference type="Proteomes" id="UP001302349">
    <property type="component" value="Chromosome"/>
</dbReference>
<keyword evidence="9" id="KW-1185">Reference proteome</keyword>
<keyword evidence="7" id="KW-0139">CF(1)</keyword>
<dbReference type="HAMAP" id="MF_01416">
    <property type="entry name" value="ATP_synth_delta_bact"/>
    <property type="match status" value="1"/>
</dbReference>
<keyword evidence="6 7" id="KW-0066">ATP synthesis</keyword>
<dbReference type="PROSITE" id="PS00389">
    <property type="entry name" value="ATPASE_DELTA"/>
    <property type="match status" value="1"/>
</dbReference>
<dbReference type="InterPro" id="IPR000711">
    <property type="entry name" value="ATPase_OSCP/dsu"/>
</dbReference>
<comment type="similarity">
    <text evidence="7">Belongs to the ATPase delta chain family.</text>
</comment>
<evidence type="ECO:0000256" key="4">
    <source>
        <dbReference type="ARBA" id="ARBA00023065"/>
    </source>
</evidence>
<name>A0ABZ0IP21_9BACT</name>
<dbReference type="InterPro" id="IPR026015">
    <property type="entry name" value="ATP_synth_OSCP/delta_N_sf"/>
</dbReference>
<evidence type="ECO:0000256" key="6">
    <source>
        <dbReference type="ARBA" id="ARBA00023310"/>
    </source>
</evidence>
<proteinExistence type="inferred from homology"/>
<keyword evidence="5 7" id="KW-0472">Membrane</keyword>
<evidence type="ECO:0000256" key="5">
    <source>
        <dbReference type="ARBA" id="ARBA00023136"/>
    </source>
</evidence>
<keyword evidence="7" id="KW-1003">Cell membrane</keyword>
<dbReference type="RefSeq" id="WP_317488684.1">
    <property type="nucleotide sequence ID" value="NZ_CP136051.1"/>
</dbReference>
<protein>
    <recommendedName>
        <fullName evidence="7">ATP synthase subunit delta</fullName>
    </recommendedName>
    <alternativeName>
        <fullName evidence="7">ATP synthase F(1) sector subunit delta</fullName>
    </alternativeName>
    <alternativeName>
        <fullName evidence="7">F-type ATPase subunit delta</fullName>
        <shortName evidence="7">F-ATPase subunit delta</shortName>
    </alternativeName>
</protein>
<reference evidence="8 9" key="1">
    <citation type="journal article" date="2023" name="Microbiol. Resour. Announc.">
        <title>Complete Genome Sequence of Imperialibacter roseus strain P4T.</title>
        <authorList>
            <person name="Tizabi D.R."/>
            <person name="Bachvaroff T."/>
            <person name="Hill R.T."/>
        </authorList>
    </citation>
    <scope>NUCLEOTIDE SEQUENCE [LARGE SCALE GENOMIC DNA]</scope>
    <source>
        <strain evidence="8 9">P4T</strain>
    </source>
</reference>
<dbReference type="Pfam" id="PF00213">
    <property type="entry name" value="OSCP"/>
    <property type="match status" value="1"/>
</dbReference>
<dbReference type="PANTHER" id="PTHR11910">
    <property type="entry name" value="ATP SYNTHASE DELTA CHAIN"/>
    <property type="match status" value="1"/>
</dbReference>
<evidence type="ECO:0000313" key="9">
    <source>
        <dbReference type="Proteomes" id="UP001302349"/>
    </source>
</evidence>
<dbReference type="NCBIfam" id="TIGR01145">
    <property type="entry name" value="ATP_synt_delta"/>
    <property type="match status" value="1"/>
</dbReference>
<evidence type="ECO:0000256" key="7">
    <source>
        <dbReference type="HAMAP-Rule" id="MF_01416"/>
    </source>
</evidence>
<comment type="subcellular location">
    <subcellularLocation>
        <location evidence="7">Cell membrane</location>
        <topology evidence="7">Peripheral membrane protein</topology>
    </subcellularLocation>
    <subcellularLocation>
        <location evidence="1">Membrane</location>
    </subcellularLocation>
</comment>
<keyword evidence="3 7" id="KW-0375">Hydrogen ion transport</keyword>
<comment type="function">
    <text evidence="7">This protein is part of the stalk that links CF(0) to CF(1). It either transmits conformational changes from CF(0) to CF(1) or is implicated in proton conduction.</text>
</comment>
<evidence type="ECO:0000256" key="1">
    <source>
        <dbReference type="ARBA" id="ARBA00004370"/>
    </source>
</evidence>
<dbReference type="InterPro" id="IPR020781">
    <property type="entry name" value="ATPase_OSCP/d_CS"/>
</dbReference>
<keyword evidence="4 7" id="KW-0406">Ion transport</keyword>
<evidence type="ECO:0000256" key="3">
    <source>
        <dbReference type="ARBA" id="ARBA00022781"/>
    </source>
</evidence>
<dbReference type="Gene3D" id="1.10.520.20">
    <property type="entry name" value="N-terminal domain of the delta subunit of the F1F0-ATP synthase"/>
    <property type="match status" value="1"/>
</dbReference>